<dbReference type="SUPFAM" id="SSF46689">
    <property type="entry name" value="Homeodomain-like"/>
    <property type="match status" value="1"/>
</dbReference>
<dbReference type="RefSeq" id="WP_013425325.1">
    <property type="nucleotide sequence ID" value="NC_014666.1"/>
</dbReference>
<keyword evidence="3" id="KW-0804">Transcription</keyword>
<dbReference type="PANTHER" id="PTHR30055">
    <property type="entry name" value="HTH-TYPE TRANSCRIPTIONAL REGULATOR RUTR"/>
    <property type="match status" value="1"/>
</dbReference>
<dbReference type="HOGENOM" id="CLU_069356_25_6_11"/>
<dbReference type="GO" id="GO:0003700">
    <property type="term" value="F:DNA-binding transcription factor activity"/>
    <property type="evidence" value="ECO:0007669"/>
    <property type="project" value="TreeGrafter"/>
</dbReference>
<protein>
    <submittedName>
        <fullName evidence="6">Regulatory protein TetR</fullName>
    </submittedName>
</protein>
<evidence type="ECO:0000256" key="3">
    <source>
        <dbReference type="ARBA" id="ARBA00023163"/>
    </source>
</evidence>
<evidence type="ECO:0000256" key="2">
    <source>
        <dbReference type="ARBA" id="ARBA00023125"/>
    </source>
</evidence>
<evidence type="ECO:0000313" key="7">
    <source>
        <dbReference type="Proteomes" id="UP000002484"/>
    </source>
</evidence>
<dbReference type="InterPro" id="IPR036271">
    <property type="entry name" value="Tet_transcr_reg_TetR-rel_C_sf"/>
</dbReference>
<sequence length="210" mass="22797">MSHPNVNESQLATYAAESARGRPRDPQVDERVRLATLDLLSEKGFADTTIAAVARRAGVGAPAIYRRWPTRIALIENAIFPGFDQVVVRPTGDLRHDLKRYVDAFIATFDQPAARAALPALLSVYQSDPESNALMGLRIGGSVREPFREMLAEAASGDGNLDLNSDDVLDMLIGSVVFHVFIRRFSGRDMTGDYIVELLARAVTAGPAAS</sequence>
<dbReference type="STRING" id="298654.FraEuI1c_4208"/>
<accession>E3JAL5</accession>
<dbReference type="InterPro" id="IPR050109">
    <property type="entry name" value="HTH-type_TetR-like_transc_reg"/>
</dbReference>
<keyword evidence="7" id="KW-1185">Reference proteome</keyword>
<organism evidence="6 7">
    <name type="scientific">Pseudofrankia inefficax (strain DSM 45817 / CECT 9037 / DDB 130130 / EuI1c)</name>
    <name type="common">Frankia inefficax</name>
    <dbReference type="NCBI Taxonomy" id="298654"/>
    <lineage>
        <taxon>Bacteria</taxon>
        <taxon>Bacillati</taxon>
        <taxon>Actinomycetota</taxon>
        <taxon>Actinomycetes</taxon>
        <taxon>Frankiales</taxon>
        <taxon>Frankiaceae</taxon>
        <taxon>Pseudofrankia</taxon>
    </lineage>
</organism>
<reference evidence="6 7" key="1">
    <citation type="submission" date="2010-10" db="EMBL/GenBank/DDBJ databases">
        <title>Complete sequence of Frankia sp. EuI1c.</title>
        <authorList>
            <consortium name="US DOE Joint Genome Institute"/>
            <person name="Lucas S."/>
            <person name="Copeland A."/>
            <person name="Lapidus A."/>
            <person name="Cheng J.-F."/>
            <person name="Bruce D."/>
            <person name="Goodwin L."/>
            <person name="Pitluck S."/>
            <person name="Chertkov O."/>
            <person name="Detter J.C."/>
            <person name="Han C."/>
            <person name="Tapia R."/>
            <person name="Land M."/>
            <person name="Hauser L."/>
            <person name="Jeffries C."/>
            <person name="Kyrpides N."/>
            <person name="Ivanova N."/>
            <person name="Mikhailova N."/>
            <person name="Beauchemin N."/>
            <person name="Sen A."/>
            <person name="Sur S.A."/>
            <person name="Gtari M."/>
            <person name="Wall L."/>
            <person name="Tisa L."/>
            <person name="Woyke T."/>
        </authorList>
    </citation>
    <scope>NUCLEOTIDE SEQUENCE [LARGE SCALE GENOMIC DNA]</scope>
    <source>
        <strain evidence="7">DSM 45817 / CECT 9037 / EuI1c</strain>
    </source>
</reference>
<dbReference type="AlphaFoldDB" id="E3JAL5"/>
<dbReference type="GO" id="GO:0000976">
    <property type="term" value="F:transcription cis-regulatory region binding"/>
    <property type="evidence" value="ECO:0007669"/>
    <property type="project" value="TreeGrafter"/>
</dbReference>
<dbReference type="eggNOG" id="COG1309">
    <property type="taxonomic scope" value="Bacteria"/>
</dbReference>
<dbReference type="Pfam" id="PF16859">
    <property type="entry name" value="TetR_C_11"/>
    <property type="match status" value="1"/>
</dbReference>
<feature type="DNA-binding region" description="H-T-H motif" evidence="4">
    <location>
        <begin position="49"/>
        <end position="68"/>
    </location>
</feature>
<dbReference type="KEGG" id="fri:FraEuI1c_4208"/>
<evidence type="ECO:0000256" key="1">
    <source>
        <dbReference type="ARBA" id="ARBA00023015"/>
    </source>
</evidence>
<evidence type="ECO:0000313" key="6">
    <source>
        <dbReference type="EMBL" id="ADP82207.1"/>
    </source>
</evidence>
<dbReference type="Gene3D" id="1.10.10.60">
    <property type="entry name" value="Homeodomain-like"/>
    <property type="match status" value="1"/>
</dbReference>
<dbReference type="InterPro" id="IPR011075">
    <property type="entry name" value="TetR_C"/>
</dbReference>
<name>E3JAL5_PSEI1</name>
<keyword evidence="1" id="KW-0805">Transcription regulation</keyword>
<dbReference type="InParanoid" id="E3JAL5"/>
<evidence type="ECO:0000259" key="5">
    <source>
        <dbReference type="PROSITE" id="PS50977"/>
    </source>
</evidence>
<dbReference type="Gene3D" id="1.10.357.10">
    <property type="entry name" value="Tetracycline Repressor, domain 2"/>
    <property type="match status" value="1"/>
</dbReference>
<dbReference type="InterPro" id="IPR009057">
    <property type="entry name" value="Homeodomain-like_sf"/>
</dbReference>
<keyword evidence="2 4" id="KW-0238">DNA-binding</keyword>
<dbReference type="EMBL" id="CP002299">
    <property type="protein sequence ID" value="ADP82207.1"/>
    <property type="molecule type" value="Genomic_DNA"/>
</dbReference>
<dbReference type="OrthoDB" id="9796019at2"/>
<dbReference type="PANTHER" id="PTHR30055:SF148">
    <property type="entry name" value="TETR-FAMILY TRANSCRIPTIONAL REGULATOR"/>
    <property type="match status" value="1"/>
</dbReference>
<dbReference type="SUPFAM" id="SSF48498">
    <property type="entry name" value="Tetracyclin repressor-like, C-terminal domain"/>
    <property type="match status" value="1"/>
</dbReference>
<feature type="domain" description="HTH tetR-type" evidence="5">
    <location>
        <begin position="26"/>
        <end position="86"/>
    </location>
</feature>
<proteinExistence type="predicted"/>
<dbReference type="InterPro" id="IPR001647">
    <property type="entry name" value="HTH_TetR"/>
</dbReference>
<dbReference type="Proteomes" id="UP000002484">
    <property type="component" value="Chromosome"/>
</dbReference>
<evidence type="ECO:0000256" key="4">
    <source>
        <dbReference type="PROSITE-ProRule" id="PRU00335"/>
    </source>
</evidence>
<dbReference type="PROSITE" id="PS50977">
    <property type="entry name" value="HTH_TETR_2"/>
    <property type="match status" value="1"/>
</dbReference>
<dbReference type="Pfam" id="PF00440">
    <property type="entry name" value="TetR_N"/>
    <property type="match status" value="1"/>
</dbReference>
<gene>
    <name evidence="6" type="ordered locus">FraEuI1c_4208</name>
</gene>